<evidence type="ECO:0000313" key="2">
    <source>
        <dbReference type="EMBL" id="RJP14873.1"/>
    </source>
</evidence>
<proteinExistence type="predicted"/>
<protein>
    <submittedName>
        <fullName evidence="2">Uncharacterized protein</fullName>
    </submittedName>
</protein>
<keyword evidence="1" id="KW-1133">Transmembrane helix</keyword>
<reference evidence="2 3" key="1">
    <citation type="journal article" date="2017" name="ISME J.">
        <title>Energy and carbon metabolisms in a deep terrestrial subsurface fluid microbial community.</title>
        <authorList>
            <person name="Momper L."/>
            <person name="Jungbluth S.P."/>
            <person name="Lee M.D."/>
            <person name="Amend J.P."/>
        </authorList>
    </citation>
    <scope>NUCLEOTIDE SEQUENCE [LARGE SCALE GENOMIC DNA]</scope>
    <source>
        <strain evidence="2">SURF_5</strain>
    </source>
</reference>
<dbReference type="AlphaFoldDB" id="A0A3A4MXQ9"/>
<keyword evidence="1" id="KW-0812">Transmembrane</keyword>
<evidence type="ECO:0000313" key="3">
    <source>
        <dbReference type="Proteomes" id="UP000265882"/>
    </source>
</evidence>
<keyword evidence="1" id="KW-0472">Membrane</keyword>
<accession>A0A3A4MXQ9</accession>
<name>A0A3A4MXQ9_ABYX5</name>
<feature type="transmembrane region" description="Helical" evidence="1">
    <location>
        <begin position="80"/>
        <end position="99"/>
    </location>
</feature>
<dbReference type="Proteomes" id="UP000265882">
    <property type="component" value="Unassembled WGS sequence"/>
</dbReference>
<dbReference type="EMBL" id="QZKU01000140">
    <property type="protein sequence ID" value="RJP14873.1"/>
    <property type="molecule type" value="Genomic_DNA"/>
</dbReference>
<organism evidence="2 3">
    <name type="scientific">Abyssobacteria bacterium (strain SURF_5)</name>
    <dbReference type="NCBI Taxonomy" id="2093360"/>
    <lineage>
        <taxon>Bacteria</taxon>
        <taxon>Pseudomonadati</taxon>
        <taxon>Candidatus Hydrogenedentota</taxon>
        <taxon>Candidatus Abyssobacteria</taxon>
    </lineage>
</organism>
<evidence type="ECO:0000256" key="1">
    <source>
        <dbReference type="SAM" id="Phobius"/>
    </source>
</evidence>
<sequence>MRLRLFELIEVLQGCGSLAGPGSMGKVETAAFDGTLVELLRLLREKGLILFALQPLPDESGRILSWRDVARCRYGMKKILLWYIFLSFLLIPAAVFARFEVLPRYKIQRERTDPSVILVGPSFVRRLGEFEHAQNFAKDAILPCETTKIIEQYCQPSDTILYGLCVINTSMTRYSTAHVSIPARKDLISWLWRRIVDPIPERYMSVTSKDQEIVDLALPPESFPALDREEAAGQLKWLSLRLQKQGVDLAFFVKLHKKHPNITFLIFPIADLASPEDADAFAKDIDLVIAAQEEFRDKLKAANIPAIYLPPLPSKEFIDICHYTGQGNAILRSKIEGIIVERPVQVVSSTSVN</sequence>
<comment type="caution">
    <text evidence="2">The sequence shown here is derived from an EMBL/GenBank/DDBJ whole genome shotgun (WGS) entry which is preliminary data.</text>
</comment>
<gene>
    <name evidence="2" type="ORF">C4520_20810</name>
</gene>